<dbReference type="Gene3D" id="1.10.8.140">
    <property type="entry name" value="PDCD5-like"/>
    <property type="match status" value="1"/>
</dbReference>
<dbReference type="SUPFAM" id="SSF46950">
    <property type="entry name" value="Double-stranded DNA-binding domain"/>
    <property type="match status" value="1"/>
</dbReference>
<dbReference type="PIRSF" id="PIRSF015730">
    <property type="entry name" value="TFAR19"/>
    <property type="match status" value="1"/>
</dbReference>
<dbReference type="Proteomes" id="UP000826254">
    <property type="component" value="Chromosome"/>
</dbReference>
<feature type="region of interest" description="Disordered" evidence="4">
    <location>
        <begin position="1"/>
        <end position="45"/>
    </location>
</feature>
<sequence length="118" mass="13584">MSETPDDERLEELREQKMQELQEQAQGQGQGDAEAQQAAQEQAERQQEALLKQYLTDGARQRLNAVEMSKPDFAAQVKQQVTALAKSGRVNGRIDEDQMKELLRELQPDQKSFDIRRR</sequence>
<name>A0A8T8W8P8_9EURY</name>
<dbReference type="NCBIfam" id="NF003268">
    <property type="entry name" value="PRK04239.1"/>
    <property type="match status" value="1"/>
</dbReference>
<evidence type="ECO:0000256" key="3">
    <source>
        <dbReference type="HAMAP-Rule" id="MF_00026"/>
    </source>
</evidence>
<protein>
    <recommendedName>
        <fullName evidence="3">DNA-binding protein K6T50_07615</fullName>
    </recommendedName>
</protein>
<dbReference type="PANTHER" id="PTHR10840:SF0">
    <property type="entry name" value="PROGRAMMED CELL DEATH PROTEIN 5"/>
    <property type="match status" value="1"/>
</dbReference>
<dbReference type="GeneID" id="67210722"/>
<evidence type="ECO:0000256" key="4">
    <source>
        <dbReference type="SAM" id="MobiDB-lite"/>
    </source>
</evidence>
<accession>A0A8T8W8P8</accession>
<keyword evidence="6" id="KW-1185">Reference proteome</keyword>
<evidence type="ECO:0000256" key="1">
    <source>
        <dbReference type="ARBA" id="ARBA00010490"/>
    </source>
</evidence>
<evidence type="ECO:0000256" key="2">
    <source>
        <dbReference type="ARBA" id="ARBA00023125"/>
    </source>
</evidence>
<dbReference type="HAMAP" id="MF_00026">
    <property type="entry name" value="dsDNA_bind"/>
    <property type="match status" value="1"/>
</dbReference>
<dbReference type="InterPro" id="IPR002836">
    <property type="entry name" value="PDCD5-like"/>
</dbReference>
<dbReference type="PANTHER" id="PTHR10840">
    <property type="entry name" value="PROGRAMMED CELL DEATH PROTEIN 5"/>
    <property type="match status" value="1"/>
</dbReference>
<feature type="compositionally biased region" description="Acidic residues" evidence="4">
    <location>
        <begin position="1"/>
        <end position="10"/>
    </location>
</feature>
<reference evidence="5 6" key="1">
    <citation type="journal article" date="2021" name="Int. J. Syst. Evol. Microbiol.">
        <title>Halobaculum halophilum sp. nov. and Halobaculum salinum sp. nov., isolated from salt lake and saline soil.</title>
        <authorList>
            <person name="Cui H.L."/>
            <person name="Shi X.W."/>
            <person name="Yin X.M."/>
            <person name="Yang X.Y."/>
            <person name="Hou J."/>
            <person name="Zhu L."/>
        </authorList>
    </citation>
    <scope>NUCLEOTIDE SEQUENCE [LARGE SCALE GENOMIC DNA]</scope>
    <source>
        <strain evidence="5 6">NBRC 109044</strain>
    </source>
</reference>
<evidence type="ECO:0000313" key="5">
    <source>
        <dbReference type="EMBL" id="QZP36218.1"/>
    </source>
</evidence>
<dbReference type="Pfam" id="PF01984">
    <property type="entry name" value="dsDNA_bind"/>
    <property type="match status" value="1"/>
</dbReference>
<dbReference type="InterPro" id="IPR022889">
    <property type="entry name" value="DNA_bind_arc"/>
</dbReference>
<comment type="similarity">
    <text evidence="1 3">Belongs to the PDCD5 family.</text>
</comment>
<organism evidence="5 6">
    <name type="scientific">Halobaculum magnesiiphilum</name>
    <dbReference type="NCBI Taxonomy" id="1017351"/>
    <lineage>
        <taxon>Archaea</taxon>
        <taxon>Methanobacteriati</taxon>
        <taxon>Methanobacteriota</taxon>
        <taxon>Stenosarchaea group</taxon>
        <taxon>Halobacteria</taxon>
        <taxon>Halobacteriales</taxon>
        <taxon>Haloferacaceae</taxon>
        <taxon>Halobaculum</taxon>
    </lineage>
</organism>
<gene>
    <name evidence="5" type="ORF">K6T50_07615</name>
</gene>
<keyword evidence="2 3" id="KW-0238">DNA-binding</keyword>
<feature type="compositionally biased region" description="Low complexity" evidence="4">
    <location>
        <begin position="21"/>
        <end position="41"/>
    </location>
</feature>
<dbReference type="GO" id="GO:0003677">
    <property type="term" value="F:DNA binding"/>
    <property type="evidence" value="ECO:0007669"/>
    <property type="project" value="UniProtKB-UniRule"/>
</dbReference>
<evidence type="ECO:0000313" key="6">
    <source>
        <dbReference type="Proteomes" id="UP000826254"/>
    </source>
</evidence>
<dbReference type="AlphaFoldDB" id="A0A8T8W8P8"/>
<dbReference type="InterPro" id="IPR036883">
    <property type="entry name" value="PDCD5-like_sf"/>
</dbReference>
<dbReference type="KEGG" id="hmp:K6T50_07615"/>
<feature type="compositionally biased region" description="Basic and acidic residues" evidence="4">
    <location>
        <begin position="11"/>
        <end position="20"/>
    </location>
</feature>
<dbReference type="RefSeq" id="WP_222606042.1">
    <property type="nucleotide sequence ID" value="NZ_CP081958.1"/>
</dbReference>
<dbReference type="GO" id="GO:0005829">
    <property type="term" value="C:cytosol"/>
    <property type="evidence" value="ECO:0007669"/>
    <property type="project" value="TreeGrafter"/>
</dbReference>
<proteinExistence type="inferred from homology"/>
<dbReference type="EMBL" id="CP081958">
    <property type="protein sequence ID" value="QZP36218.1"/>
    <property type="molecule type" value="Genomic_DNA"/>
</dbReference>